<dbReference type="Proteomes" id="UP000199585">
    <property type="component" value="Unassembled WGS sequence"/>
</dbReference>
<evidence type="ECO:0000259" key="3">
    <source>
        <dbReference type="PROSITE" id="PS51747"/>
    </source>
</evidence>
<dbReference type="OrthoDB" id="7768233at2"/>
<dbReference type="InterPro" id="IPR002125">
    <property type="entry name" value="CMP_dCMP_dom"/>
</dbReference>
<gene>
    <name evidence="4" type="ORF">SAMN04488003_1471</name>
</gene>
<dbReference type="GO" id="GO:0008270">
    <property type="term" value="F:zinc ion binding"/>
    <property type="evidence" value="ECO:0007669"/>
    <property type="project" value="InterPro"/>
</dbReference>
<keyword evidence="1" id="KW-0479">Metal-binding</keyword>
<evidence type="ECO:0000313" key="4">
    <source>
        <dbReference type="EMBL" id="SEN86312.1"/>
    </source>
</evidence>
<dbReference type="GO" id="GO:0016787">
    <property type="term" value="F:hydrolase activity"/>
    <property type="evidence" value="ECO:0007669"/>
    <property type="project" value="InterPro"/>
</dbReference>
<dbReference type="PANTHER" id="PTHR11079">
    <property type="entry name" value="CYTOSINE DEAMINASE FAMILY MEMBER"/>
    <property type="match status" value="1"/>
</dbReference>
<evidence type="ECO:0000313" key="5">
    <source>
        <dbReference type="Proteomes" id="UP000199585"/>
    </source>
</evidence>
<dbReference type="Gene3D" id="3.40.140.10">
    <property type="entry name" value="Cytidine Deaminase, domain 2"/>
    <property type="match status" value="1"/>
</dbReference>
<dbReference type="AlphaFoldDB" id="A0A1H8K056"/>
<dbReference type="EMBL" id="FOCI01000047">
    <property type="protein sequence ID" value="SEN86312.1"/>
    <property type="molecule type" value="Genomic_DNA"/>
</dbReference>
<organism evidence="4 5">
    <name type="scientific">Loktanella fryxellensis</name>
    <dbReference type="NCBI Taxonomy" id="245187"/>
    <lineage>
        <taxon>Bacteria</taxon>
        <taxon>Pseudomonadati</taxon>
        <taxon>Pseudomonadota</taxon>
        <taxon>Alphaproteobacteria</taxon>
        <taxon>Rhodobacterales</taxon>
        <taxon>Roseobacteraceae</taxon>
        <taxon>Loktanella</taxon>
    </lineage>
</organism>
<name>A0A1H8K056_9RHOB</name>
<dbReference type="PANTHER" id="PTHR11079:SF162">
    <property type="entry name" value="RIBOFLAVIN BIOSYNTHESIS PROTEIN PYRD, CHLOROPLASTIC"/>
    <property type="match status" value="1"/>
</dbReference>
<proteinExistence type="predicted"/>
<dbReference type="InterPro" id="IPR016192">
    <property type="entry name" value="APOBEC/CMP_deaminase_Zn-bd"/>
</dbReference>
<dbReference type="PROSITE" id="PS00903">
    <property type="entry name" value="CYT_DCMP_DEAMINASES_1"/>
    <property type="match status" value="1"/>
</dbReference>
<sequence>MRASRDDDRTGIAAAIMSGGHIIETAENEVNTYGNPTLHAEMVVIGAVTEKLDRKDLSGCTLISSLQPCEMCLSAMRFAGIKRVIYCAQQENVAEKYFVFPKLHITDFEQAGEAFEHIGGVLEDEVLHLYAKGDE</sequence>
<dbReference type="Pfam" id="PF00383">
    <property type="entry name" value="dCMP_cyt_deam_1"/>
    <property type="match status" value="1"/>
</dbReference>
<feature type="domain" description="CMP/dCMP-type deaminase" evidence="3">
    <location>
        <begin position="1"/>
        <end position="111"/>
    </location>
</feature>
<evidence type="ECO:0000256" key="1">
    <source>
        <dbReference type="ARBA" id="ARBA00022723"/>
    </source>
</evidence>
<evidence type="ECO:0000256" key="2">
    <source>
        <dbReference type="ARBA" id="ARBA00022833"/>
    </source>
</evidence>
<dbReference type="CDD" id="cd01285">
    <property type="entry name" value="nucleoside_deaminase"/>
    <property type="match status" value="1"/>
</dbReference>
<dbReference type="SUPFAM" id="SSF53927">
    <property type="entry name" value="Cytidine deaminase-like"/>
    <property type="match status" value="1"/>
</dbReference>
<keyword evidence="2" id="KW-0862">Zinc</keyword>
<accession>A0A1H8K056</accession>
<dbReference type="InterPro" id="IPR016193">
    <property type="entry name" value="Cytidine_deaminase-like"/>
</dbReference>
<dbReference type="PROSITE" id="PS51747">
    <property type="entry name" value="CYT_DCMP_DEAMINASES_2"/>
    <property type="match status" value="1"/>
</dbReference>
<keyword evidence="5" id="KW-1185">Reference proteome</keyword>
<dbReference type="STRING" id="245187.SAMN04488003_1471"/>
<protein>
    <submittedName>
        <fullName evidence="4">Cytidine and deoxycytidylate deaminase zinc-binding region</fullName>
    </submittedName>
</protein>
<reference evidence="4 5" key="1">
    <citation type="submission" date="2016-10" db="EMBL/GenBank/DDBJ databases">
        <authorList>
            <person name="de Groot N.N."/>
        </authorList>
    </citation>
    <scope>NUCLEOTIDE SEQUENCE [LARGE SCALE GENOMIC DNA]</scope>
    <source>
        <strain evidence="4 5">DSM 16213</strain>
    </source>
</reference>